<comment type="caution">
    <text evidence="2">The sequence shown here is derived from an EMBL/GenBank/DDBJ whole genome shotgun (WGS) entry which is preliminary data.</text>
</comment>
<feature type="chain" id="PRO_5017591370" description="DM13 domain-containing protein" evidence="1">
    <location>
        <begin position="21"/>
        <end position="152"/>
    </location>
</feature>
<accession>A0A3E0WHZ6</accession>
<name>A0A3E0WHZ6_9GAMM</name>
<evidence type="ECO:0008006" key="4">
    <source>
        <dbReference type="Google" id="ProtNLM"/>
    </source>
</evidence>
<protein>
    <recommendedName>
        <fullName evidence="4">DM13 domain-containing protein</fullName>
    </recommendedName>
</protein>
<gene>
    <name evidence="2" type="ORF">CAL65_20755</name>
</gene>
<dbReference type="RefSeq" id="WP_116303991.1">
    <property type="nucleotide sequence ID" value="NZ_NFZV01000035.1"/>
</dbReference>
<dbReference type="EMBL" id="NFZW01000035">
    <property type="protein sequence ID" value="RFA32069.1"/>
    <property type="molecule type" value="Genomic_DNA"/>
</dbReference>
<sequence>MRSVFFLLALAVAFPGAASAVDTGALERMVTCRADAAGPEAETLRERYLAASEPPDNPHFYRPSVPMDVFGAEVAYVGFRGYDMAFGPNVVVHGDIDELTLRIGEHLDLEPEVAEPYRVFDVSSARDYFVALYPHAGDDGDVVLQCVFVLSR</sequence>
<reference evidence="3" key="1">
    <citation type="submission" date="2017-05" db="EMBL/GenBank/DDBJ databases">
        <authorList>
            <person name="Sharma S."/>
            <person name="Sidhu C."/>
            <person name="Pinnaka A.K."/>
        </authorList>
    </citation>
    <scope>NUCLEOTIDE SEQUENCE [LARGE SCALE GENOMIC DNA]</scope>
    <source>
        <strain evidence="3">AK93</strain>
    </source>
</reference>
<proteinExistence type="predicted"/>
<evidence type="ECO:0000256" key="1">
    <source>
        <dbReference type="SAM" id="SignalP"/>
    </source>
</evidence>
<organism evidence="2 3">
    <name type="scientific">Alkalilimnicola ehrlichii</name>
    <dbReference type="NCBI Taxonomy" id="351052"/>
    <lineage>
        <taxon>Bacteria</taxon>
        <taxon>Pseudomonadati</taxon>
        <taxon>Pseudomonadota</taxon>
        <taxon>Gammaproteobacteria</taxon>
        <taxon>Chromatiales</taxon>
        <taxon>Ectothiorhodospiraceae</taxon>
        <taxon>Alkalilimnicola</taxon>
    </lineage>
</organism>
<evidence type="ECO:0000313" key="3">
    <source>
        <dbReference type="Proteomes" id="UP000256763"/>
    </source>
</evidence>
<dbReference type="Proteomes" id="UP000256763">
    <property type="component" value="Unassembled WGS sequence"/>
</dbReference>
<evidence type="ECO:0000313" key="2">
    <source>
        <dbReference type="EMBL" id="RFA32069.1"/>
    </source>
</evidence>
<keyword evidence="3" id="KW-1185">Reference proteome</keyword>
<feature type="signal peptide" evidence="1">
    <location>
        <begin position="1"/>
        <end position="20"/>
    </location>
</feature>
<dbReference type="AlphaFoldDB" id="A0A3E0WHZ6"/>
<keyword evidence="1" id="KW-0732">Signal</keyword>